<keyword evidence="1" id="KW-1133">Transmembrane helix</keyword>
<feature type="transmembrane region" description="Helical" evidence="1">
    <location>
        <begin position="249"/>
        <end position="268"/>
    </location>
</feature>
<accession>A0A5J6MRS1</accession>
<dbReference type="EMBL" id="CP042906">
    <property type="protein sequence ID" value="QEX19355.1"/>
    <property type="molecule type" value="Genomic_DNA"/>
</dbReference>
<gene>
    <name evidence="3" type="ORF">FRZ44_46680</name>
</gene>
<feature type="domain" description="EamA" evidence="2">
    <location>
        <begin position="13"/>
        <end position="146"/>
    </location>
</feature>
<dbReference type="RefSeq" id="WP_151179425.1">
    <property type="nucleotide sequence ID" value="NZ_CP042906.1"/>
</dbReference>
<feature type="transmembrane region" description="Helical" evidence="1">
    <location>
        <begin position="104"/>
        <end position="123"/>
    </location>
</feature>
<dbReference type="PANTHER" id="PTHR22911:SF76">
    <property type="entry name" value="EAMA DOMAIN-CONTAINING PROTEIN"/>
    <property type="match status" value="1"/>
</dbReference>
<evidence type="ECO:0000256" key="1">
    <source>
        <dbReference type="SAM" id="Phobius"/>
    </source>
</evidence>
<proteinExistence type="predicted"/>
<evidence type="ECO:0000313" key="4">
    <source>
        <dbReference type="Proteomes" id="UP000326202"/>
    </source>
</evidence>
<dbReference type="Proteomes" id="UP000326202">
    <property type="component" value="Chromosome"/>
</dbReference>
<reference evidence="3 4" key="1">
    <citation type="submission" date="2019-08" db="EMBL/GenBank/DDBJ databases">
        <title>Hyperibacter terrae gen. nov., sp. nov. and Hyperibacter viscosus sp. nov., two new members in the family Rhodospirillaceae isolated from the rhizosphere of Hypericum perforatum.</title>
        <authorList>
            <person name="Noviana Z."/>
        </authorList>
    </citation>
    <scope>NUCLEOTIDE SEQUENCE [LARGE SCALE GENOMIC DNA]</scope>
    <source>
        <strain evidence="3 4">R5913</strain>
    </source>
</reference>
<dbReference type="GO" id="GO:0016020">
    <property type="term" value="C:membrane"/>
    <property type="evidence" value="ECO:0007669"/>
    <property type="project" value="InterPro"/>
</dbReference>
<evidence type="ECO:0000259" key="2">
    <source>
        <dbReference type="Pfam" id="PF00892"/>
    </source>
</evidence>
<dbReference type="InterPro" id="IPR000620">
    <property type="entry name" value="EamA_dom"/>
</dbReference>
<dbReference type="AlphaFoldDB" id="A0A5J6MRS1"/>
<feature type="domain" description="EamA" evidence="2">
    <location>
        <begin position="160"/>
        <end position="290"/>
    </location>
</feature>
<feature type="transmembrane region" description="Helical" evidence="1">
    <location>
        <begin position="130"/>
        <end position="147"/>
    </location>
</feature>
<dbReference type="KEGG" id="htq:FRZ44_46680"/>
<protein>
    <submittedName>
        <fullName evidence="3">Membrane protein</fullName>
    </submittedName>
</protein>
<dbReference type="PANTHER" id="PTHR22911">
    <property type="entry name" value="ACYL-MALONYL CONDENSING ENZYME-RELATED"/>
    <property type="match status" value="1"/>
</dbReference>
<feature type="transmembrane region" description="Helical" evidence="1">
    <location>
        <begin position="73"/>
        <end position="92"/>
    </location>
</feature>
<keyword evidence="4" id="KW-1185">Reference proteome</keyword>
<keyword evidence="1" id="KW-0812">Transmembrane</keyword>
<dbReference type="SUPFAM" id="SSF103481">
    <property type="entry name" value="Multidrug resistance efflux transporter EmrE"/>
    <property type="match status" value="1"/>
</dbReference>
<feature type="transmembrane region" description="Helical" evidence="1">
    <location>
        <begin position="190"/>
        <end position="208"/>
    </location>
</feature>
<evidence type="ECO:0000313" key="3">
    <source>
        <dbReference type="EMBL" id="QEX19355.1"/>
    </source>
</evidence>
<sequence length="300" mass="31329">MTGERSARLRATFIGAVAPLLWAALALLTTYAQPLPAFELVAMTFAVAFLLVLGKWVVEAARGGTSVASRFRLPVRAWVTGVGGLFLYHVFYFNALARAPAVEASLICYLWPLLIVLFSAFLPGERLKPVHILGGLCGLAGAGLLVTKGQGFGFEPAYALGYLAALACAFTWSIYSLLNRRMAAVPSDAVGVYCGVTALLGLACHLIFETWVTPTIGNAAAILLLGIGPVGAAFFVWDHGVKRGDIQALGSLAYASPLISTLLLILAGRAAPSWVLAAGALLIVGGAALAAGGLFARRSR</sequence>
<dbReference type="OrthoDB" id="9795732at2"/>
<feature type="transmembrane region" description="Helical" evidence="1">
    <location>
        <begin position="220"/>
        <end position="237"/>
    </location>
</feature>
<feature type="transmembrane region" description="Helical" evidence="1">
    <location>
        <begin position="274"/>
        <end position="296"/>
    </location>
</feature>
<feature type="transmembrane region" description="Helical" evidence="1">
    <location>
        <begin position="42"/>
        <end position="61"/>
    </location>
</feature>
<dbReference type="InterPro" id="IPR037185">
    <property type="entry name" value="EmrE-like"/>
</dbReference>
<organism evidence="3 4">
    <name type="scientific">Hypericibacter terrae</name>
    <dbReference type="NCBI Taxonomy" id="2602015"/>
    <lineage>
        <taxon>Bacteria</taxon>
        <taxon>Pseudomonadati</taxon>
        <taxon>Pseudomonadota</taxon>
        <taxon>Alphaproteobacteria</taxon>
        <taxon>Rhodospirillales</taxon>
        <taxon>Dongiaceae</taxon>
        <taxon>Hypericibacter</taxon>
    </lineage>
</organism>
<keyword evidence="1" id="KW-0472">Membrane</keyword>
<feature type="transmembrane region" description="Helical" evidence="1">
    <location>
        <begin position="159"/>
        <end position="178"/>
    </location>
</feature>
<name>A0A5J6MRS1_9PROT</name>
<dbReference type="Pfam" id="PF00892">
    <property type="entry name" value="EamA"/>
    <property type="match status" value="2"/>
</dbReference>